<keyword evidence="3" id="KW-1185">Reference proteome</keyword>
<keyword evidence="1" id="KW-0472">Membrane</keyword>
<comment type="caution">
    <text evidence="2">The sequence shown here is derived from an EMBL/GenBank/DDBJ whole genome shotgun (WGS) entry which is preliminary data.</text>
</comment>
<accession>A0A562SYX8</accession>
<keyword evidence="1" id="KW-0812">Transmembrane</keyword>
<dbReference type="OrthoDB" id="965650at2"/>
<organism evidence="2 3">
    <name type="scientific">Chitinophaga japonensis</name>
    <name type="common">Flexibacter japonensis</name>
    <dbReference type="NCBI Taxonomy" id="104662"/>
    <lineage>
        <taxon>Bacteria</taxon>
        <taxon>Pseudomonadati</taxon>
        <taxon>Bacteroidota</taxon>
        <taxon>Chitinophagia</taxon>
        <taxon>Chitinophagales</taxon>
        <taxon>Chitinophagaceae</taxon>
        <taxon>Chitinophaga</taxon>
    </lineage>
</organism>
<feature type="transmembrane region" description="Helical" evidence="1">
    <location>
        <begin position="82"/>
        <end position="105"/>
    </location>
</feature>
<dbReference type="Proteomes" id="UP000316778">
    <property type="component" value="Unassembled WGS sequence"/>
</dbReference>
<protein>
    <submittedName>
        <fullName evidence="2">Uncharacterized protein</fullName>
    </submittedName>
</protein>
<dbReference type="AlphaFoldDB" id="A0A562SYX8"/>
<feature type="transmembrane region" description="Helical" evidence="1">
    <location>
        <begin position="6"/>
        <end position="37"/>
    </location>
</feature>
<reference evidence="2 3" key="1">
    <citation type="journal article" date="2013" name="Stand. Genomic Sci.">
        <title>Genomic Encyclopedia of Type Strains, Phase I: The one thousand microbial genomes (KMG-I) project.</title>
        <authorList>
            <person name="Kyrpides N.C."/>
            <person name="Woyke T."/>
            <person name="Eisen J.A."/>
            <person name="Garrity G."/>
            <person name="Lilburn T.G."/>
            <person name="Beck B.J."/>
            <person name="Whitman W.B."/>
            <person name="Hugenholtz P."/>
            <person name="Klenk H.P."/>
        </authorList>
    </citation>
    <scope>NUCLEOTIDE SEQUENCE [LARGE SCALE GENOMIC DNA]</scope>
    <source>
        <strain evidence="2 3">DSM 13484</strain>
    </source>
</reference>
<keyword evidence="1" id="KW-1133">Transmembrane helix</keyword>
<name>A0A562SYX8_CHIJA</name>
<evidence type="ECO:0000313" key="2">
    <source>
        <dbReference type="EMBL" id="TWI86234.1"/>
    </source>
</evidence>
<dbReference type="RefSeq" id="WP_145715876.1">
    <property type="nucleotide sequence ID" value="NZ_BAAAFY010000005.1"/>
</dbReference>
<dbReference type="EMBL" id="VLLG01000004">
    <property type="protein sequence ID" value="TWI86234.1"/>
    <property type="molecule type" value="Genomic_DNA"/>
</dbReference>
<gene>
    <name evidence="2" type="ORF">LX66_3486</name>
</gene>
<evidence type="ECO:0000313" key="3">
    <source>
        <dbReference type="Proteomes" id="UP000316778"/>
    </source>
</evidence>
<feature type="transmembrane region" description="Helical" evidence="1">
    <location>
        <begin position="44"/>
        <end position="62"/>
    </location>
</feature>
<sequence length="123" mass="13161">MKFLASLLLIIALGYMAGLFMAWWSVALVAFLVALLIPLSSGKAFACGFIAIFILWMAVAFFQDVRNDHILANRVSEIFLKMHSPVLMGIISSVIGALVAGMGSLTGSLLRKTLNAKGSTLNA</sequence>
<proteinExistence type="predicted"/>
<evidence type="ECO:0000256" key="1">
    <source>
        <dbReference type="SAM" id="Phobius"/>
    </source>
</evidence>